<sequence length="86" mass="9377">MGSATRVCAAGFSKLCRARTLSRPVRHSVTTLASPQLLRPSRFMRILRVSSQVPIISCLNATSPFPSRLSSWMPSHAFSADNEDGT</sequence>
<evidence type="ECO:0000313" key="1">
    <source>
        <dbReference type="EMBL" id="KAH7296824.1"/>
    </source>
</evidence>
<dbReference type="EMBL" id="CM035431">
    <property type="protein sequence ID" value="KAH7296824.1"/>
    <property type="molecule type" value="Genomic_DNA"/>
</dbReference>
<proteinExistence type="predicted"/>
<accession>A0A8T2RLY5</accession>
<reference evidence="1" key="1">
    <citation type="submission" date="2021-08" db="EMBL/GenBank/DDBJ databases">
        <title>WGS assembly of Ceratopteris richardii.</title>
        <authorList>
            <person name="Marchant D.B."/>
            <person name="Chen G."/>
            <person name="Jenkins J."/>
            <person name="Shu S."/>
            <person name="Leebens-Mack J."/>
            <person name="Grimwood J."/>
            <person name="Schmutz J."/>
            <person name="Soltis P."/>
            <person name="Soltis D."/>
            <person name="Chen Z.-H."/>
        </authorList>
    </citation>
    <scope>NUCLEOTIDE SEQUENCE</scope>
    <source>
        <strain evidence="1">Whitten #5841</strain>
        <tissue evidence="1">Leaf</tissue>
    </source>
</reference>
<organism evidence="1 2">
    <name type="scientific">Ceratopteris richardii</name>
    <name type="common">Triangle waterfern</name>
    <dbReference type="NCBI Taxonomy" id="49495"/>
    <lineage>
        <taxon>Eukaryota</taxon>
        <taxon>Viridiplantae</taxon>
        <taxon>Streptophyta</taxon>
        <taxon>Embryophyta</taxon>
        <taxon>Tracheophyta</taxon>
        <taxon>Polypodiopsida</taxon>
        <taxon>Polypodiidae</taxon>
        <taxon>Polypodiales</taxon>
        <taxon>Pteridineae</taxon>
        <taxon>Pteridaceae</taxon>
        <taxon>Parkerioideae</taxon>
        <taxon>Ceratopteris</taxon>
    </lineage>
</organism>
<name>A0A8T2RLY5_CERRI</name>
<comment type="caution">
    <text evidence="1">The sequence shown here is derived from an EMBL/GenBank/DDBJ whole genome shotgun (WGS) entry which is preliminary data.</text>
</comment>
<protein>
    <submittedName>
        <fullName evidence="1">Uncharacterized protein</fullName>
    </submittedName>
</protein>
<keyword evidence="2" id="KW-1185">Reference proteome</keyword>
<dbReference type="Proteomes" id="UP000825935">
    <property type="component" value="Chromosome 26"/>
</dbReference>
<gene>
    <name evidence="1" type="ORF">KP509_26G040500</name>
</gene>
<dbReference type="AlphaFoldDB" id="A0A8T2RLY5"/>
<evidence type="ECO:0000313" key="2">
    <source>
        <dbReference type="Proteomes" id="UP000825935"/>
    </source>
</evidence>